<dbReference type="AlphaFoldDB" id="A0A4Q7U5M2"/>
<dbReference type="Gene3D" id="2.30.110.10">
    <property type="entry name" value="Electron Transport, Fmn-binding Protein, Chain A"/>
    <property type="match status" value="1"/>
</dbReference>
<reference evidence="1 2" key="1">
    <citation type="journal article" date="2015" name="Stand. Genomic Sci.">
        <title>Genomic Encyclopedia of Bacterial and Archaeal Type Strains, Phase III: the genomes of soil and plant-associated and newly described type strains.</title>
        <authorList>
            <person name="Whitman W.B."/>
            <person name="Woyke T."/>
            <person name="Klenk H.P."/>
            <person name="Zhou Y."/>
            <person name="Lilburn T.G."/>
            <person name="Beck B.J."/>
            <person name="De Vos P."/>
            <person name="Vandamme P."/>
            <person name="Eisen J.A."/>
            <person name="Garrity G."/>
            <person name="Hugenholtz P."/>
            <person name="Kyrpides N.C."/>
        </authorList>
    </citation>
    <scope>NUCLEOTIDE SEQUENCE [LARGE SCALE GENOMIC DNA]</scope>
    <source>
        <strain evidence="1 2">RF6</strain>
    </source>
</reference>
<keyword evidence="2" id="KW-1185">Reference proteome</keyword>
<dbReference type="RefSeq" id="WP_130452314.1">
    <property type="nucleotide sequence ID" value="NZ_QYAG01000004.1"/>
</dbReference>
<protein>
    <submittedName>
        <fullName evidence="1">Nitroimidazol reductase NimA-like FMN-containing flavoprotein (Pyridoxamine 5'-phosphate oxidase superfamily)</fullName>
    </submittedName>
</protein>
<organism evidence="1 2">
    <name type="scientific">Leucobacter luti</name>
    <dbReference type="NCBI Taxonomy" id="340320"/>
    <lineage>
        <taxon>Bacteria</taxon>
        <taxon>Bacillati</taxon>
        <taxon>Actinomycetota</taxon>
        <taxon>Actinomycetes</taxon>
        <taxon>Micrococcales</taxon>
        <taxon>Microbacteriaceae</taxon>
        <taxon>Leucobacter</taxon>
    </lineage>
</organism>
<dbReference type="SUPFAM" id="SSF50475">
    <property type="entry name" value="FMN-binding split barrel"/>
    <property type="match status" value="1"/>
</dbReference>
<comment type="caution">
    <text evidence="1">The sequence shown here is derived from an EMBL/GenBank/DDBJ whole genome shotgun (WGS) entry which is preliminary data.</text>
</comment>
<proteinExistence type="predicted"/>
<accession>A0A4Q7U5M2</accession>
<dbReference type="EMBL" id="SHKI01000002">
    <property type="protein sequence ID" value="RZT68310.1"/>
    <property type="molecule type" value="Genomic_DNA"/>
</dbReference>
<dbReference type="InterPro" id="IPR024747">
    <property type="entry name" value="Pyridox_Oxase-rel"/>
</dbReference>
<dbReference type="Pfam" id="PF12900">
    <property type="entry name" value="Pyridox_ox_2"/>
    <property type="match status" value="1"/>
</dbReference>
<evidence type="ECO:0000313" key="2">
    <source>
        <dbReference type="Proteomes" id="UP000291832"/>
    </source>
</evidence>
<dbReference type="OrthoDB" id="7062584at2"/>
<sequence length="145" mass="15546">MERSEEPVVVLSAAACWELVAGVTLGRLVTRVGEIIEIAPVNYVVDGESLVFRTGSGSKLSALTINRAVTFQVDAIGEDEGWSVVLHGTAHALETAAELEAVADLPLRPLVPTLKPTFVRIDVHAVNGRGYRFGEEPQPEDVQEG</sequence>
<gene>
    <name evidence="1" type="ORF">EV139_0031</name>
</gene>
<evidence type="ECO:0000313" key="1">
    <source>
        <dbReference type="EMBL" id="RZT68310.1"/>
    </source>
</evidence>
<name>A0A4Q7U5M2_9MICO</name>
<dbReference type="Proteomes" id="UP000291832">
    <property type="component" value="Unassembled WGS sequence"/>
</dbReference>
<dbReference type="InterPro" id="IPR012349">
    <property type="entry name" value="Split_barrel_FMN-bd"/>
</dbReference>